<evidence type="ECO:0000256" key="7">
    <source>
        <dbReference type="SAM" id="SignalP"/>
    </source>
</evidence>
<dbReference type="Gene3D" id="2.170.140.10">
    <property type="entry name" value="Chitin binding domain"/>
    <property type="match status" value="2"/>
</dbReference>
<keyword evidence="2 7" id="KW-0732">Signal</keyword>
<evidence type="ECO:0000259" key="8">
    <source>
        <dbReference type="PROSITE" id="PS50940"/>
    </source>
</evidence>
<dbReference type="GO" id="GO:0008061">
    <property type="term" value="F:chitin binding"/>
    <property type="evidence" value="ECO:0007669"/>
    <property type="project" value="UniProtKB-KW"/>
</dbReference>
<proteinExistence type="predicted"/>
<dbReference type="PROSITE" id="PS50940">
    <property type="entry name" value="CHIT_BIND_II"/>
    <property type="match status" value="2"/>
</dbReference>
<evidence type="ECO:0000256" key="5">
    <source>
        <dbReference type="ARBA" id="ARBA00023180"/>
    </source>
</evidence>
<feature type="compositionally biased region" description="Basic and acidic residues" evidence="6">
    <location>
        <begin position="2282"/>
        <end position="2305"/>
    </location>
</feature>
<dbReference type="OrthoDB" id="6020543at2759"/>
<dbReference type="EMBL" id="OV170222">
    <property type="protein sequence ID" value="CAH0721549.1"/>
    <property type="molecule type" value="Genomic_DNA"/>
</dbReference>
<feature type="chain" id="PRO_5035458374" description="Chitin-binding type-2 domain-containing protein" evidence="7">
    <location>
        <begin position="28"/>
        <end position="2364"/>
    </location>
</feature>
<reference evidence="9" key="1">
    <citation type="submission" date="2021-12" db="EMBL/GenBank/DDBJ databases">
        <authorList>
            <person name="Martin H S."/>
        </authorList>
    </citation>
    <scope>NUCLEOTIDE SEQUENCE</scope>
</reference>
<dbReference type="GO" id="GO:0005576">
    <property type="term" value="C:extracellular region"/>
    <property type="evidence" value="ECO:0007669"/>
    <property type="project" value="InterPro"/>
</dbReference>
<dbReference type="SUPFAM" id="SSF57625">
    <property type="entry name" value="Invertebrate chitin-binding proteins"/>
    <property type="match status" value="2"/>
</dbReference>
<feature type="non-terminal residue" evidence="9">
    <location>
        <position position="2364"/>
    </location>
</feature>
<dbReference type="InterPro" id="IPR036508">
    <property type="entry name" value="Chitin-bd_dom_sf"/>
</dbReference>
<protein>
    <recommendedName>
        <fullName evidence="8">Chitin-binding type-2 domain-containing protein</fullName>
    </recommendedName>
</protein>
<organism evidence="9 10">
    <name type="scientific">Brenthis ino</name>
    <name type="common">lesser marbled fritillary</name>
    <dbReference type="NCBI Taxonomy" id="405034"/>
    <lineage>
        <taxon>Eukaryota</taxon>
        <taxon>Metazoa</taxon>
        <taxon>Ecdysozoa</taxon>
        <taxon>Arthropoda</taxon>
        <taxon>Hexapoda</taxon>
        <taxon>Insecta</taxon>
        <taxon>Pterygota</taxon>
        <taxon>Neoptera</taxon>
        <taxon>Endopterygota</taxon>
        <taxon>Lepidoptera</taxon>
        <taxon>Glossata</taxon>
        <taxon>Ditrysia</taxon>
        <taxon>Papilionoidea</taxon>
        <taxon>Nymphalidae</taxon>
        <taxon>Heliconiinae</taxon>
        <taxon>Argynnini</taxon>
        <taxon>Brenthis</taxon>
    </lineage>
</organism>
<dbReference type="PANTHER" id="PTHR23301:SF0">
    <property type="entry name" value="CHITIN-BINDING TYPE-2 DOMAIN-CONTAINING PROTEIN-RELATED"/>
    <property type="match status" value="1"/>
</dbReference>
<evidence type="ECO:0000256" key="4">
    <source>
        <dbReference type="ARBA" id="ARBA00023157"/>
    </source>
</evidence>
<gene>
    <name evidence="9" type="ORF">BINO364_LOCUS7636</name>
</gene>
<name>A0A8J9UM88_9NEOP</name>
<dbReference type="SMART" id="SM00494">
    <property type="entry name" value="ChtBD2"/>
    <property type="match status" value="6"/>
</dbReference>
<keyword evidence="1" id="KW-0147">Chitin-binding</keyword>
<dbReference type="InterPro" id="IPR051940">
    <property type="entry name" value="Chitin_bind-dev_reg"/>
</dbReference>
<keyword evidence="3" id="KW-0677">Repeat</keyword>
<dbReference type="InterPro" id="IPR002557">
    <property type="entry name" value="Chitin-bd_dom"/>
</dbReference>
<feature type="region of interest" description="Disordered" evidence="6">
    <location>
        <begin position="1993"/>
        <end position="2022"/>
    </location>
</feature>
<evidence type="ECO:0000313" key="10">
    <source>
        <dbReference type="Proteomes" id="UP000838878"/>
    </source>
</evidence>
<dbReference type="PANTHER" id="PTHR23301">
    <property type="entry name" value="CHITIN BINDING PERITROPHIN-A"/>
    <property type="match status" value="1"/>
</dbReference>
<evidence type="ECO:0000256" key="1">
    <source>
        <dbReference type="ARBA" id="ARBA00022669"/>
    </source>
</evidence>
<feature type="compositionally biased region" description="Basic and acidic residues" evidence="6">
    <location>
        <begin position="2000"/>
        <end position="2022"/>
    </location>
</feature>
<evidence type="ECO:0000256" key="6">
    <source>
        <dbReference type="SAM" id="MobiDB-lite"/>
    </source>
</evidence>
<evidence type="ECO:0000313" key="9">
    <source>
        <dbReference type="EMBL" id="CAH0721549.1"/>
    </source>
</evidence>
<keyword evidence="5" id="KW-0325">Glycoprotein</keyword>
<sequence>MAFKKKENIFFIGLLIVTAITLPLVATQNIDCKGKAFHCVNSTHFKICVDLGGGVSTTVDDFLIPCPKSTVCKDSNYFECEYHPTTTLKPTQQSEVTNDQISETPTLENFDIISTFNSSISDIELSEVIISTTPTPEFSSTTLTIDSVIDYKNVTSVISDSAIYNNINTTVTKVSLNNEDLLSTTTEKVILDNTELNFTKPINYTSNLLSSEKIQSTDNNLTDASLNTYLSSDVTEVYIKNKSTPLSNTLTNHIDEDNFNHTSSKNESFSVPSSKNISVNKTTNISSGVSTTEIEPNSSTTKKIINKLYDEVTEQNTVASSINILSTTSEDQFSPFNLLQKEISITADRNVNIEYQEKLFTAAQNDISKENTTPESILVTNSFDDPNKNNILASTEKNTTKSKYESSVQNSPTFKNIFYDQSEYMATTTETQGYFLKERVVTNINDAYIDSLSILKYESTTESNSNYETGRSREELNISKQNVSETFNYSLSDSQLSMSTASNEYISFKGNPLQNTIYEETNNVSSLPSTVSKSETAINTLNNETKPIDYYNYTSKYNQNITLTQTESISKTDRIETTEFTRDNLHTPTTISPTEFSNQLNLVQNSLVSTIQKPNNSKEFAGHIFIELQANTTDSYSTLHDENPLQSMSTTSIIKNTIHTEPVNIKLPAINVLSEINRTNDATTTFDIDNNKDIKNTDVNAGNINNYSAVIDKPVGIHIPIINVSDVATTAVFNSSKEDKTNTETLMYDSEKISTTVSILVAAKYPSSTDLNVTSNIEILNNFEFRDKTLTAGTTEPNVRTSEINDPNLWIFKNTMIRDAENTNIDKSNKINTIITEEKHTADVTVSDISTSGGTDVSMQIYNNVSSQEEQYMYINNDINLRKVSTEVKLGDKVAEFYVKNTESTPKSFQTQNSTTTMVVVDAIINNNNEKNILTFNNIDTTLREHISDEKLPEVNTVKSTDVNRMEYNNNVGNVNVNSSNKISMQIFNSTNEVDEKYVTTIAGLVVNDSTSSNLNEDSPITDKKLIDLNFENIYKAPNNVDLNGKELNIDTAVSAINGSQANITIYESDDISKVNFADVDNVIQTTDKIIQTYDSFKVKHDKSIADSMEVSFINGNDITVHAHKNILLNEANLKTDITKANGSSTEASVNSLTTEAYYYNNTREMTFIANDAVTNDGDIVNINDKTLPTMVYDVSLNIRADTNVQQNDTILEKKMEKDKIITQSNDLKTQTRNNTEVNQLKSNAYVSADVNITIDSEYNIQTNNSINKVDFFANTIVSDVITQSIKIAMLNPNIDEVKEMKLTAGAAIPDLNFIEENITKKTYNNTLTKQLNIADNIMLDKNLTKDSDKTMQNHYNIDPTVTKHMKFSLDKTKANVTKTLSNSIAATNLENYNNSEVNLYFTKDRAVNMNFANSTNKRIQTANATEPKEITLRIYNINATATDNINMQTYNKTRDNQLNFKIVQDLSNNKGVNVNTQVFNKTDAEIMVDITMVNMTVKEDKMFNITLANENITEKNDIYVQIYSDTPVESSKFIAEHTILGFNVTQNTDVNLNTGTTVDLFNIKISATSPQTYNNTQMQDMISVSDITVLNKSEGNTKENNIIKVKGINIQSYLKDTENQTYPKDIENQIIKTGKLRSNQTSTISNNSQTPFISKLEESTSFYPIIVKEIETDSGEITKNKPNLAIAHSSNLDSDNMKYDLRNPLDIINSKKTFEAVTLSSSEIKVHVTPKVAPDAPYINDFIVLSGSVIGNSNYNIENTLENLSTKSRPLSKLEFKNGYETLKSNNNKLLNNKTVSEMNGDKSNFNRIFTTSTTTPSKIKPIEIIDHVKDIKVNEEVSEDDKYIQMPPSNKNKQWIVTNTEKSALNQSDYFVQHINVSLPISFTCNVGSRGKYSDKNDCNKFYICIGKLTPIIGRCSGDTVFSEITKQCTKNLSHCVRNNQFKCLAEGRFIDVLSNNYYYICANNSKGFVRLKLKCQEGYRLNTDSIHCTSKPSSIEDDSKNTSEKSTKEKPSSESEKSKKNFACETEGLFEFPDDSRKYFLCTKKSKSEFRRKIKKCDSDEVFDKDKQKCVDEDSHDEMNGDKSNFNRIFKTNTTTPSKIKPIQIIDNVKNIKINEEVSEDDKYIQMPPSNNNKQWIVTDTEKSVLNQSDYFVEHINVSLTTAFICNEGSRGKYSDKNDCNKFYICIGKLTPIIGTCPGDTVFSEINKQCTKNLSHCIRNNQFRCLAEGRFIDILSNNFYYICAKNSKGFVRLKLKCQEGYRLNTDSIHCTSKPSSIEDDSKNTSEKSTKVKPSSESKKSKKNFACEKEGLFEFPDDRRKYFLCTKKSKSEFRRKIKKCDSDEVFDKDKQKCVDEDSHEGK</sequence>
<feature type="signal peptide" evidence="7">
    <location>
        <begin position="1"/>
        <end position="27"/>
    </location>
</feature>
<evidence type="ECO:0000256" key="3">
    <source>
        <dbReference type="ARBA" id="ARBA00022737"/>
    </source>
</evidence>
<feature type="domain" description="Chitin-binding type-2" evidence="8">
    <location>
        <begin position="2166"/>
        <end position="2222"/>
    </location>
</feature>
<evidence type="ECO:0000256" key="2">
    <source>
        <dbReference type="ARBA" id="ARBA00022729"/>
    </source>
</evidence>
<keyword evidence="4" id="KW-1015">Disulfide bond</keyword>
<feature type="domain" description="Chitin-binding type-2" evidence="8">
    <location>
        <begin position="1884"/>
        <end position="1940"/>
    </location>
</feature>
<keyword evidence="10" id="KW-1185">Reference proteome</keyword>
<feature type="region of interest" description="Disordered" evidence="6">
    <location>
        <begin position="2276"/>
        <end position="2305"/>
    </location>
</feature>
<dbReference type="Pfam" id="PF01607">
    <property type="entry name" value="CBM_14"/>
    <property type="match status" value="3"/>
</dbReference>
<dbReference type="Proteomes" id="UP000838878">
    <property type="component" value="Chromosome 2"/>
</dbReference>
<accession>A0A8J9UM88</accession>